<evidence type="ECO:0000256" key="12">
    <source>
        <dbReference type="SAM" id="Phobius"/>
    </source>
</evidence>
<keyword evidence="8 11" id="KW-0675">Receptor</keyword>
<dbReference type="Gene3D" id="1.20.1070.10">
    <property type="entry name" value="Rhodopsin 7-helix transmembrane proteins"/>
    <property type="match status" value="1"/>
</dbReference>
<keyword evidence="10 11" id="KW-0807">Transducer</keyword>
<dbReference type="AlphaFoldDB" id="A0A3P8PQC4"/>
<feature type="transmembrane region" description="Helical" evidence="12">
    <location>
        <begin position="306"/>
        <end position="326"/>
    </location>
</feature>
<comment type="subcellular location">
    <subcellularLocation>
        <location evidence="1">Cell membrane</location>
        <topology evidence="1">Multi-pass membrane protein</topology>
    </subcellularLocation>
</comment>
<feature type="transmembrane region" description="Helical" evidence="12">
    <location>
        <begin position="215"/>
        <end position="240"/>
    </location>
</feature>
<evidence type="ECO:0000256" key="8">
    <source>
        <dbReference type="ARBA" id="ARBA00023170"/>
    </source>
</evidence>
<dbReference type="OrthoDB" id="6069656at2759"/>
<reference evidence="15" key="2">
    <citation type="submission" date="2023-03" db="EMBL/GenBank/DDBJ databases">
        <authorList>
            <consortium name="Wellcome Sanger Institute Data Sharing"/>
        </authorList>
    </citation>
    <scope>NUCLEOTIDE SEQUENCE [LARGE SCALE GENOMIC DNA]</scope>
</reference>
<evidence type="ECO:0000256" key="4">
    <source>
        <dbReference type="ARBA" id="ARBA00022989"/>
    </source>
</evidence>
<keyword evidence="15" id="KW-1185">Reference proteome</keyword>
<keyword evidence="3 11" id="KW-0812">Transmembrane</keyword>
<dbReference type="InterPro" id="IPR017452">
    <property type="entry name" value="GPCR_Rhodpsn_7TM"/>
</dbReference>
<feature type="transmembrane region" description="Helical" evidence="12">
    <location>
        <begin position="92"/>
        <end position="113"/>
    </location>
</feature>
<evidence type="ECO:0000256" key="5">
    <source>
        <dbReference type="ARBA" id="ARBA00023040"/>
    </source>
</evidence>
<evidence type="ECO:0000256" key="11">
    <source>
        <dbReference type="RuleBase" id="RU000688"/>
    </source>
</evidence>
<keyword evidence="4 12" id="KW-1133">Transmembrane helix</keyword>
<evidence type="ECO:0000259" key="13">
    <source>
        <dbReference type="PROSITE" id="PS50262"/>
    </source>
</evidence>
<dbReference type="Ensembl" id="ENSACLT00000019638.2">
    <property type="protein sequence ID" value="ENSACLP00000019193.1"/>
    <property type="gene ID" value="ENSACLG00000013049.2"/>
</dbReference>
<reference evidence="14" key="4">
    <citation type="submission" date="2025-09" db="UniProtKB">
        <authorList>
            <consortium name="Ensembl"/>
        </authorList>
    </citation>
    <scope>IDENTIFICATION</scope>
</reference>
<keyword evidence="6 12" id="KW-0472">Membrane</keyword>
<evidence type="ECO:0000256" key="2">
    <source>
        <dbReference type="ARBA" id="ARBA00022475"/>
    </source>
</evidence>
<evidence type="ECO:0000256" key="3">
    <source>
        <dbReference type="ARBA" id="ARBA00022692"/>
    </source>
</evidence>
<dbReference type="PANTHER" id="PTHR24234">
    <property type="entry name" value="LYSOPHOSPHATIDIC ACID RECEPTOR 5/SPHINGOSYLPHOSPHORYLCHOLINE RECEPTOR"/>
    <property type="match status" value="1"/>
</dbReference>
<dbReference type="InterPro" id="IPR000276">
    <property type="entry name" value="GPCR_Rhodpsn"/>
</dbReference>
<keyword evidence="7" id="KW-1015">Disulfide bond</keyword>
<dbReference type="PROSITE" id="PS50262">
    <property type="entry name" value="G_PROTEIN_RECEP_F1_2"/>
    <property type="match status" value="1"/>
</dbReference>
<feature type="transmembrane region" description="Helical" evidence="12">
    <location>
        <begin position="119"/>
        <end position="148"/>
    </location>
</feature>
<dbReference type="Pfam" id="PF00001">
    <property type="entry name" value="7tm_1"/>
    <property type="match status" value="1"/>
</dbReference>
<comment type="similarity">
    <text evidence="11">Belongs to the G-protein coupled receptor 1 family.</text>
</comment>
<evidence type="ECO:0000256" key="1">
    <source>
        <dbReference type="ARBA" id="ARBA00004651"/>
    </source>
</evidence>
<evidence type="ECO:0000256" key="9">
    <source>
        <dbReference type="ARBA" id="ARBA00023180"/>
    </source>
</evidence>
<name>A0A3P8PQC4_ASTCA</name>
<feature type="transmembrane region" description="Helical" evidence="12">
    <location>
        <begin position="169"/>
        <end position="189"/>
    </location>
</feature>
<dbReference type="GeneTree" id="ENSGT01040000240444"/>
<dbReference type="PROSITE" id="PS00237">
    <property type="entry name" value="G_PROTEIN_RECEP_F1_1"/>
    <property type="match status" value="1"/>
</dbReference>
<dbReference type="GO" id="GO:0005886">
    <property type="term" value="C:plasma membrane"/>
    <property type="evidence" value="ECO:0007669"/>
    <property type="project" value="UniProtKB-SubCell"/>
</dbReference>
<dbReference type="GeneID" id="113011804"/>
<dbReference type="PANTHER" id="PTHR24234:SF6">
    <property type="entry name" value="LYSOPHOSPHATIDIC ACID RECEPTOR 5"/>
    <property type="match status" value="1"/>
</dbReference>
<feature type="transmembrane region" description="Helical" evidence="12">
    <location>
        <begin position="55"/>
        <end position="80"/>
    </location>
</feature>
<dbReference type="RefSeq" id="XP_026007356.1">
    <property type="nucleotide sequence ID" value="XM_026151571.1"/>
</dbReference>
<dbReference type="CDD" id="cd14982">
    <property type="entry name" value="7tmA_purinoceptor-like"/>
    <property type="match status" value="1"/>
</dbReference>
<accession>A0A3P8PQC4</accession>
<reference evidence="14" key="3">
    <citation type="submission" date="2025-08" db="UniProtKB">
        <authorList>
            <consortium name="Ensembl"/>
        </authorList>
    </citation>
    <scope>IDENTIFICATION</scope>
</reference>
<keyword evidence="5 11" id="KW-0297">G-protein coupled receptor</keyword>
<evidence type="ECO:0000313" key="15">
    <source>
        <dbReference type="Proteomes" id="UP000265100"/>
    </source>
</evidence>
<dbReference type="SUPFAM" id="SSF81321">
    <property type="entry name" value="Family A G protein-coupled receptor-like"/>
    <property type="match status" value="1"/>
</dbReference>
<dbReference type="PRINTS" id="PR00237">
    <property type="entry name" value="GPCRRHODOPSN"/>
</dbReference>
<dbReference type="Proteomes" id="UP000265100">
    <property type="component" value="Chromosome 3"/>
</dbReference>
<reference evidence="14 15" key="1">
    <citation type="submission" date="2018-05" db="EMBL/GenBank/DDBJ databases">
        <authorList>
            <person name="Datahose"/>
        </authorList>
    </citation>
    <scope>NUCLEOTIDE SEQUENCE</scope>
</reference>
<dbReference type="GO" id="GO:0048266">
    <property type="term" value="P:behavioral response to pain"/>
    <property type="evidence" value="ECO:0007669"/>
    <property type="project" value="TreeGrafter"/>
</dbReference>
<proteinExistence type="inferred from homology"/>
<feature type="domain" description="G-protein coupled receptors family 1 profile" evidence="13">
    <location>
        <begin position="71"/>
        <end position="324"/>
    </location>
</feature>
<organism evidence="14 15">
    <name type="scientific">Astatotilapia calliptera</name>
    <name type="common">Eastern happy</name>
    <name type="synonym">Chromis callipterus</name>
    <dbReference type="NCBI Taxonomy" id="8154"/>
    <lineage>
        <taxon>Eukaryota</taxon>
        <taxon>Metazoa</taxon>
        <taxon>Chordata</taxon>
        <taxon>Craniata</taxon>
        <taxon>Vertebrata</taxon>
        <taxon>Euteleostomi</taxon>
        <taxon>Actinopterygii</taxon>
        <taxon>Neopterygii</taxon>
        <taxon>Teleostei</taxon>
        <taxon>Neoteleostei</taxon>
        <taxon>Acanthomorphata</taxon>
        <taxon>Ovalentaria</taxon>
        <taxon>Cichlomorphae</taxon>
        <taxon>Cichliformes</taxon>
        <taxon>Cichlidae</taxon>
        <taxon>African cichlids</taxon>
        <taxon>Pseudocrenilabrinae</taxon>
        <taxon>Haplochromini</taxon>
        <taxon>Astatotilapia</taxon>
    </lineage>
</organism>
<protein>
    <recommendedName>
        <fullName evidence="13">G-protein coupled receptors family 1 profile domain-containing protein</fullName>
    </recommendedName>
</protein>
<dbReference type="GO" id="GO:0004930">
    <property type="term" value="F:G protein-coupled receptor activity"/>
    <property type="evidence" value="ECO:0007669"/>
    <property type="project" value="UniProtKB-KW"/>
</dbReference>
<keyword evidence="9" id="KW-0325">Glycoprotein</keyword>
<feature type="transmembrane region" description="Helical" evidence="12">
    <location>
        <begin position="261"/>
        <end position="286"/>
    </location>
</feature>
<evidence type="ECO:0000256" key="10">
    <source>
        <dbReference type="ARBA" id="ARBA00023224"/>
    </source>
</evidence>
<evidence type="ECO:0000256" key="6">
    <source>
        <dbReference type="ARBA" id="ARBA00023136"/>
    </source>
</evidence>
<keyword evidence="2" id="KW-1003">Cell membrane</keyword>
<dbReference type="OMA" id="KANMYGS"/>
<evidence type="ECO:0000256" key="7">
    <source>
        <dbReference type="ARBA" id="ARBA00023157"/>
    </source>
</evidence>
<feature type="transmembrane region" description="Helical" evidence="12">
    <location>
        <begin position="18"/>
        <end position="35"/>
    </location>
</feature>
<sequence length="354" mass="40204">MSAQEAALWQRYQLNTEVLFFCFHWIFINLIIKQVTMSISNTTTCTNDSTNHFDIIHVCLYSFIFIVGLTLNVIALVFFFCQIKSRSPTVVYMTNLTVADFLLILTLPVRIYYHLGLEGIPLVLCDCLGLILKANMYGSILFLACICFDRCVAVSFPMSTRIQRARQKSWLICLGVWILSFGPSVPIYILKRENVSLNVTKHCFDNPPVYATQPAVVFSTLFLGFGLPLAIMLVCSWILVHTVQKSTVAQTNLLNSRKIRRMIATSLLIFLFSFSPYHATLVVLSLHREPITSRTCSGMHPMLAAYRYSLVVACLNTVLNPIAYYFTTDTFRKNMVIGTVQKMFPLYNLSSGQR</sequence>
<evidence type="ECO:0000313" key="14">
    <source>
        <dbReference type="Ensembl" id="ENSACLP00000019193.1"/>
    </source>
</evidence>